<dbReference type="InterPro" id="IPR005550">
    <property type="entry name" value="Kinetochore_Ndc80"/>
</dbReference>
<evidence type="ECO:0000313" key="12">
    <source>
        <dbReference type="Proteomes" id="UP001488838"/>
    </source>
</evidence>
<dbReference type="EMBL" id="JBBHLL010002132">
    <property type="protein sequence ID" value="KAK7795553.1"/>
    <property type="molecule type" value="Genomic_DNA"/>
</dbReference>
<evidence type="ECO:0000256" key="8">
    <source>
        <dbReference type="SAM" id="SignalP"/>
    </source>
</evidence>
<accession>A0AAW0GYP9</accession>
<keyword evidence="4 7" id="KW-0175">Coiled coil</keyword>
<dbReference type="GO" id="GO:0051315">
    <property type="term" value="P:attachment of mitotic spindle microtubules to kinetochore"/>
    <property type="evidence" value="ECO:0007669"/>
    <property type="project" value="UniProtKB-UniRule"/>
</dbReference>
<dbReference type="PANTHER" id="PTHR10643:SF2">
    <property type="entry name" value="KINETOCHORE PROTEIN NDC80 HOMOLOG"/>
    <property type="match status" value="1"/>
</dbReference>
<feature type="domain" description="Kinetochore protein NDC80 loop region" evidence="10">
    <location>
        <begin position="179"/>
        <end position="208"/>
    </location>
</feature>
<evidence type="ECO:0000256" key="1">
    <source>
        <dbReference type="ARBA" id="ARBA00004584"/>
    </source>
</evidence>
<feature type="signal peptide" evidence="8">
    <location>
        <begin position="1"/>
        <end position="26"/>
    </location>
</feature>
<dbReference type="Gene3D" id="1.10.418.30">
    <property type="entry name" value="Ncd80 complex, Ncd80 subunit"/>
    <property type="match status" value="1"/>
</dbReference>
<feature type="coiled-coil region" evidence="7">
    <location>
        <begin position="35"/>
        <end position="94"/>
    </location>
</feature>
<evidence type="ECO:0000313" key="11">
    <source>
        <dbReference type="EMBL" id="KAK7795553.1"/>
    </source>
</evidence>
<comment type="caution">
    <text evidence="11">The sequence shown here is derived from an EMBL/GenBank/DDBJ whole genome shotgun (WGS) entry which is preliminary data.</text>
</comment>
<organism evidence="11 12">
    <name type="scientific">Myodes glareolus</name>
    <name type="common">Bank vole</name>
    <name type="synonym">Clethrionomys glareolus</name>
    <dbReference type="NCBI Taxonomy" id="447135"/>
    <lineage>
        <taxon>Eukaryota</taxon>
        <taxon>Metazoa</taxon>
        <taxon>Chordata</taxon>
        <taxon>Craniata</taxon>
        <taxon>Vertebrata</taxon>
        <taxon>Euteleostomi</taxon>
        <taxon>Mammalia</taxon>
        <taxon>Eutheria</taxon>
        <taxon>Euarchontoglires</taxon>
        <taxon>Glires</taxon>
        <taxon>Rodentia</taxon>
        <taxon>Myomorpha</taxon>
        <taxon>Muroidea</taxon>
        <taxon>Cricetidae</taxon>
        <taxon>Arvicolinae</taxon>
        <taxon>Myodes</taxon>
    </lineage>
</organism>
<sequence>MYAVGAPHTWPHIMAALVWLIDCIKLFLEYTIKCYESFVTDADNLEEINAELQSKLKDLYKVDVSKLEPLAEENKELNEQIAKLEQEREKEPNRLVSLKKLKTSLQEGVQKFKAHKSSFESHSSILDQQLSGLDEEIGRLELECEAMRQENARLQNIVDNQKYSVADMEKINHEKSKLQETINKLTKDLETEKQQMWNEELKYARGKE</sequence>
<evidence type="ECO:0000256" key="7">
    <source>
        <dbReference type="SAM" id="Coils"/>
    </source>
</evidence>
<evidence type="ECO:0000256" key="2">
    <source>
        <dbReference type="ARBA" id="ARBA00014642"/>
    </source>
</evidence>
<dbReference type="Pfam" id="PF18077">
    <property type="entry name" value="DUF5595"/>
    <property type="match status" value="1"/>
</dbReference>
<evidence type="ECO:0000256" key="3">
    <source>
        <dbReference type="ARBA" id="ARBA00022454"/>
    </source>
</evidence>
<feature type="non-terminal residue" evidence="11">
    <location>
        <position position="208"/>
    </location>
</feature>
<protein>
    <recommendedName>
        <fullName evidence="2">Kinetochore protein NDC80 homolog</fullName>
    </recommendedName>
    <alternativeName>
        <fullName evidence="6">Kinetochore protein Hec1</fullName>
    </alternativeName>
</protein>
<evidence type="ECO:0000259" key="10">
    <source>
        <dbReference type="Pfam" id="PF24487"/>
    </source>
</evidence>
<dbReference type="InterPro" id="IPR040967">
    <property type="entry name" value="DUF5595"/>
</dbReference>
<keyword evidence="3" id="KW-0158">Chromosome</keyword>
<gene>
    <name evidence="11" type="ORF">U0070_005836</name>
</gene>
<evidence type="ECO:0000259" key="9">
    <source>
        <dbReference type="Pfam" id="PF18077"/>
    </source>
</evidence>
<keyword evidence="8" id="KW-0732">Signal</keyword>
<feature type="domain" description="DUF5595" evidence="9">
    <location>
        <begin position="22"/>
        <end position="87"/>
    </location>
</feature>
<dbReference type="PANTHER" id="PTHR10643">
    <property type="entry name" value="KINETOCHORE PROTEIN NDC80"/>
    <property type="match status" value="1"/>
</dbReference>
<comment type="subcellular location">
    <subcellularLocation>
        <location evidence="1">Chromosome</location>
        <location evidence="1">Centromere</location>
    </subcellularLocation>
</comment>
<proteinExistence type="predicted"/>
<keyword evidence="5" id="KW-0137">Centromere</keyword>
<dbReference type="Gene3D" id="6.10.250.1950">
    <property type="match status" value="1"/>
</dbReference>
<dbReference type="GO" id="GO:0051301">
    <property type="term" value="P:cell division"/>
    <property type="evidence" value="ECO:0007669"/>
    <property type="project" value="UniProtKB-UniRule"/>
</dbReference>
<evidence type="ECO:0000256" key="5">
    <source>
        <dbReference type="ARBA" id="ARBA00023328"/>
    </source>
</evidence>
<dbReference type="AlphaFoldDB" id="A0AAW0GYP9"/>
<dbReference type="GO" id="GO:0031262">
    <property type="term" value="C:Ndc80 complex"/>
    <property type="evidence" value="ECO:0007669"/>
    <property type="project" value="UniProtKB-UniRule"/>
</dbReference>
<evidence type="ECO:0000256" key="6">
    <source>
        <dbReference type="ARBA" id="ARBA00031685"/>
    </source>
</evidence>
<dbReference type="GO" id="GO:0005634">
    <property type="term" value="C:nucleus"/>
    <property type="evidence" value="ECO:0007669"/>
    <property type="project" value="UniProtKB-SubCell"/>
</dbReference>
<dbReference type="Proteomes" id="UP001488838">
    <property type="component" value="Unassembled WGS sequence"/>
</dbReference>
<dbReference type="Pfam" id="PF24487">
    <property type="entry name" value="NDC80_loop"/>
    <property type="match status" value="1"/>
</dbReference>
<dbReference type="InterPro" id="IPR038273">
    <property type="entry name" value="Ndc80_sf"/>
</dbReference>
<name>A0AAW0GYP9_MYOGA</name>
<keyword evidence="12" id="KW-1185">Reference proteome</keyword>
<dbReference type="InterPro" id="IPR057091">
    <property type="entry name" value="NDC80_loop"/>
</dbReference>
<evidence type="ECO:0000256" key="4">
    <source>
        <dbReference type="ARBA" id="ARBA00023054"/>
    </source>
</evidence>
<reference evidence="11 12" key="1">
    <citation type="journal article" date="2023" name="bioRxiv">
        <title>Conserved and derived expression patterns and positive selection on dental genes reveal complex evolutionary context of ever-growing rodent molars.</title>
        <authorList>
            <person name="Calamari Z.T."/>
            <person name="Song A."/>
            <person name="Cohen E."/>
            <person name="Akter M."/>
            <person name="Roy R.D."/>
            <person name="Hallikas O."/>
            <person name="Christensen M.M."/>
            <person name="Li P."/>
            <person name="Marangoni P."/>
            <person name="Jernvall J."/>
            <person name="Klein O.D."/>
        </authorList>
    </citation>
    <scope>NUCLEOTIDE SEQUENCE [LARGE SCALE GENOMIC DNA]</scope>
    <source>
        <strain evidence="11">V071</strain>
    </source>
</reference>
<feature type="coiled-coil region" evidence="7">
    <location>
        <begin position="130"/>
        <end position="202"/>
    </location>
</feature>
<feature type="chain" id="PRO_5043911852" description="Kinetochore protein NDC80 homolog" evidence="8">
    <location>
        <begin position="27"/>
        <end position="208"/>
    </location>
</feature>